<dbReference type="Gene3D" id="1.10.287.470">
    <property type="entry name" value="Helix hairpin bin"/>
    <property type="match status" value="1"/>
</dbReference>
<dbReference type="GO" id="GO:0030313">
    <property type="term" value="C:cell envelope"/>
    <property type="evidence" value="ECO:0007669"/>
    <property type="project" value="UniProtKB-SubCell"/>
</dbReference>
<dbReference type="OrthoDB" id="2461559at2"/>
<evidence type="ECO:0000259" key="7">
    <source>
        <dbReference type="Pfam" id="PF25990"/>
    </source>
</evidence>
<protein>
    <submittedName>
        <fullName evidence="8">Efflux RND transporter periplasmic adaptor subunit</fullName>
    </submittedName>
</protein>
<sequence length="562" mass="59955">MSRLRTKKVVLISTIAILLCAGGTYVYFDRFKPANKNTAAQQEATYTVKKGNLRSVISGTAQLEPQELQSIVPPKEGMIKSINLSRNQPVKKGDLLLELSDSALDEKLDQATVTLSQLQSDMDDLLQQQASLKTVASTSGKLILASNITEGAGVSKTTKIGTIADTSVLTVTLPFLQEDAAQLKAGDQVQLTIDGFMLTKSGTIDSLAAGTKSDTKGNRLVDVKVRVENDGSLDAGLNVKGSVTIGGQAVDAKALAALQYKTTKTVLAGVNGTISHMEITGDQLVEAGELICTIESDTLDRDMTQKRLQINQQQKSIDDVKTQLEKLKVFAPFDGIFSTDFADQKKNVLTSYPVGTTIESGVQLGAVANLDTLQLPIKVDELDLPKIKQGQKAEVHVDAVPGKVFQADVTQVSTVGTVTNGVTFFTAVLSIKNSSELKNGMTATADIIIEDRRNVPLMPIEALHQRAGKKYVAVKNPDGTIDQEHEVKTGANNSTQIEITEGLKEGDVIILQQARQQRKLSQQEIDQMRQQFQQGARPGGAAGGGNNARQGGGGGFPGGGGR</sequence>
<dbReference type="SUPFAM" id="SSF111369">
    <property type="entry name" value="HlyD-like secretion proteins"/>
    <property type="match status" value="2"/>
</dbReference>
<comment type="caution">
    <text evidence="8">The sequence shown here is derived from an EMBL/GenBank/DDBJ whole genome shotgun (WGS) entry which is preliminary data.</text>
</comment>
<dbReference type="InterPro" id="IPR058636">
    <property type="entry name" value="Beta-barrel_YknX"/>
</dbReference>
<evidence type="ECO:0000313" key="8">
    <source>
        <dbReference type="EMBL" id="TBL76282.1"/>
    </source>
</evidence>
<dbReference type="NCBIfam" id="TIGR01730">
    <property type="entry name" value="RND_mfp"/>
    <property type="match status" value="1"/>
</dbReference>
<dbReference type="GO" id="GO:0022857">
    <property type="term" value="F:transmembrane transporter activity"/>
    <property type="evidence" value="ECO:0007669"/>
    <property type="project" value="InterPro"/>
</dbReference>
<evidence type="ECO:0000256" key="5">
    <source>
        <dbReference type="SAM" id="MobiDB-lite"/>
    </source>
</evidence>
<dbReference type="Gene3D" id="2.40.50.100">
    <property type="match status" value="1"/>
</dbReference>
<gene>
    <name evidence="8" type="ORF">EYB31_19990</name>
</gene>
<name>A0A4Q9DM37_9BACL</name>
<dbReference type="InterPro" id="IPR006143">
    <property type="entry name" value="RND_pump_MFP"/>
</dbReference>
<dbReference type="AlphaFoldDB" id="A0A4Q9DM37"/>
<dbReference type="InterPro" id="IPR058627">
    <property type="entry name" value="MdtA-like_C"/>
</dbReference>
<keyword evidence="9" id="KW-1185">Reference proteome</keyword>
<dbReference type="Proteomes" id="UP000293142">
    <property type="component" value="Unassembled WGS sequence"/>
</dbReference>
<feature type="domain" description="YknX-like beta-barrel" evidence="7">
    <location>
        <begin position="378"/>
        <end position="447"/>
    </location>
</feature>
<feature type="compositionally biased region" description="Gly residues" evidence="5">
    <location>
        <begin position="537"/>
        <end position="562"/>
    </location>
</feature>
<evidence type="ECO:0000256" key="4">
    <source>
        <dbReference type="SAM" id="Coils"/>
    </source>
</evidence>
<feature type="domain" description="Multidrug resistance protein MdtA-like C-terminal permuted SH3" evidence="6">
    <location>
        <begin position="454"/>
        <end position="512"/>
    </location>
</feature>
<proteinExistence type="inferred from homology"/>
<dbReference type="EMBL" id="SIRE01000014">
    <property type="protein sequence ID" value="TBL76282.1"/>
    <property type="molecule type" value="Genomic_DNA"/>
</dbReference>
<evidence type="ECO:0000256" key="3">
    <source>
        <dbReference type="ARBA" id="ARBA00023054"/>
    </source>
</evidence>
<dbReference type="PANTHER" id="PTHR32347:SF14">
    <property type="entry name" value="EFFLUX SYSTEM COMPONENT YKNX-RELATED"/>
    <property type="match status" value="1"/>
</dbReference>
<comment type="subcellular location">
    <subcellularLocation>
        <location evidence="1">Cell envelope</location>
    </subcellularLocation>
</comment>
<accession>A0A4Q9DM37</accession>
<dbReference type="Pfam" id="PF25990">
    <property type="entry name" value="Beta-barrel_YknX"/>
    <property type="match status" value="1"/>
</dbReference>
<organism evidence="8 9">
    <name type="scientific">Paenibacillus thalictri</name>
    <dbReference type="NCBI Taxonomy" id="2527873"/>
    <lineage>
        <taxon>Bacteria</taxon>
        <taxon>Bacillati</taxon>
        <taxon>Bacillota</taxon>
        <taxon>Bacilli</taxon>
        <taxon>Bacillales</taxon>
        <taxon>Paenibacillaceae</taxon>
        <taxon>Paenibacillus</taxon>
    </lineage>
</organism>
<evidence type="ECO:0000259" key="6">
    <source>
        <dbReference type="Pfam" id="PF25967"/>
    </source>
</evidence>
<dbReference type="Gene3D" id="2.40.30.170">
    <property type="match status" value="2"/>
</dbReference>
<feature type="coiled-coil region" evidence="4">
    <location>
        <begin position="108"/>
        <end position="135"/>
    </location>
</feature>
<dbReference type="InterPro" id="IPR050465">
    <property type="entry name" value="UPF0194_transport"/>
</dbReference>
<evidence type="ECO:0000256" key="2">
    <source>
        <dbReference type="ARBA" id="ARBA00009477"/>
    </source>
</evidence>
<comment type="similarity">
    <text evidence="2">Belongs to the membrane fusion protein (MFP) (TC 8.A.1) family.</text>
</comment>
<dbReference type="GO" id="GO:0016020">
    <property type="term" value="C:membrane"/>
    <property type="evidence" value="ECO:0007669"/>
    <property type="project" value="InterPro"/>
</dbReference>
<evidence type="ECO:0000256" key="1">
    <source>
        <dbReference type="ARBA" id="ARBA00004196"/>
    </source>
</evidence>
<dbReference type="PANTHER" id="PTHR32347">
    <property type="entry name" value="EFFLUX SYSTEM COMPONENT YKNX-RELATED"/>
    <property type="match status" value="1"/>
</dbReference>
<dbReference type="Pfam" id="PF25967">
    <property type="entry name" value="RND-MFP_C"/>
    <property type="match status" value="1"/>
</dbReference>
<feature type="compositionally biased region" description="Low complexity" evidence="5">
    <location>
        <begin position="521"/>
        <end position="536"/>
    </location>
</feature>
<keyword evidence="3 4" id="KW-0175">Coiled coil</keyword>
<feature type="region of interest" description="Disordered" evidence="5">
    <location>
        <begin position="521"/>
        <end position="562"/>
    </location>
</feature>
<evidence type="ECO:0000313" key="9">
    <source>
        <dbReference type="Proteomes" id="UP000293142"/>
    </source>
</evidence>
<dbReference type="Gene3D" id="2.40.420.20">
    <property type="match status" value="1"/>
</dbReference>
<reference evidence="8 9" key="1">
    <citation type="submission" date="2019-02" db="EMBL/GenBank/DDBJ databases">
        <title>Paenibacillus sp. nov., isolated from surface-sterilized tissue of Thalictrum simplex L.</title>
        <authorList>
            <person name="Tuo L."/>
        </authorList>
    </citation>
    <scope>NUCLEOTIDE SEQUENCE [LARGE SCALE GENOMIC DNA]</scope>
    <source>
        <strain evidence="8 9">N2SHLJ1</strain>
    </source>
</reference>